<dbReference type="AlphaFoldDB" id="A0A0E9P9I2"/>
<reference evidence="1" key="2">
    <citation type="journal article" date="2015" name="Fish Shellfish Immunol.">
        <title>Early steps in the European eel (Anguilla anguilla)-Vibrio vulnificus interaction in the gills: Role of the RtxA13 toxin.</title>
        <authorList>
            <person name="Callol A."/>
            <person name="Pajuelo D."/>
            <person name="Ebbesson L."/>
            <person name="Teles M."/>
            <person name="MacKenzie S."/>
            <person name="Amaro C."/>
        </authorList>
    </citation>
    <scope>NUCLEOTIDE SEQUENCE</scope>
</reference>
<evidence type="ECO:0000313" key="1">
    <source>
        <dbReference type="EMBL" id="JAH01179.1"/>
    </source>
</evidence>
<proteinExistence type="predicted"/>
<protein>
    <submittedName>
        <fullName evidence="1">Uncharacterized protein</fullName>
    </submittedName>
</protein>
<name>A0A0E9P9I2_ANGAN</name>
<dbReference type="EMBL" id="GBXM01107398">
    <property type="protein sequence ID" value="JAH01179.1"/>
    <property type="molecule type" value="Transcribed_RNA"/>
</dbReference>
<reference evidence="1" key="1">
    <citation type="submission" date="2014-11" db="EMBL/GenBank/DDBJ databases">
        <authorList>
            <person name="Amaro Gonzalez C."/>
        </authorList>
    </citation>
    <scope>NUCLEOTIDE SEQUENCE</scope>
</reference>
<accession>A0A0E9P9I2</accession>
<sequence>MMFGYNCKEFKNQTAEAT</sequence>
<organism evidence="1">
    <name type="scientific">Anguilla anguilla</name>
    <name type="common">European freshwater eel</name>
    <name type="synonym">Muraena anguilla</name>
    <dbReference type="NCBI Taxonomy" id="7936"/>
    <lineage>
        <taxon>Eukaryota</taxon>
        <taxon>Metazoa</taxon>
        <taxon>Chordata</taxon>
        <taxon>Craniata</taxon>
        <taxon>Vertebrata</taxon>
        <taxon>Euteleostomi</taxon>
        <taxon>Actinopterygii</taxon>
        <taxon>Neopterygii</taxon>
        <taxon>Teleostei</taxon>
        <taxon>Anguilliformes</taxon>
        <taxon>Anguillidae</taxon>
        <taxon>Anguilla</taxon>
    </lineage>
</organism>